<dbReference type="EMBL" id="PSQE01000006">
    <property type="protein sequence ID" value="RHN53105.1"/>
    <property type="molecule type" value="Genomic_DNA"/>
</dbReference>
<gene>
    <name evidence="1" type="ORF">MtrunA17_Chr6g0487841</name>
</gene>
<proteinExistence type="predicted"/>
<accession>A0A396HP29</accession>
<dbReference type="Gramene" id="rna37868">
    <property type="protein sequence ID" value="RHN53105.1"/>
    <property type="gene ID" value="gene37868"/>
</dbReference>
<dbReference type="AlphaFoldDB" id="A0A396HP29"/>
<name>A0A396HP29_MEDTR</name>
<protein>
    <submittedName>
        <fullName evidence="1">Uncharacterized protein</fullName>
    </submittedName>
</protein>
<evidence type="ECO:0000313" key="1">
    <source>
        <dbReference type="EMBL" id="RHN53105.1"/>
    </source>
</evidence>
<comment type="caution">
    <text evidence="1">The sequence shown here is derived from an EMBL/GenBank/DDBJ whole genome shotgun (WGS) entry which is preliminary data.</text>
</comment>
<reference evidence="1" key="1">
    <citation type="journal article" date="2018" name="Nat. Plants">
        <title>Whole-genome landscape of Medicago truncatula symbiotic genes.</title>
        <authorList>
            <person name="Pecrix Y."/>
            <person name="Gamas P."/>
            <person name="Carrere S."/>
        </authorList>
    </citation>
    <scope>NUCLEOTIDE SEQUENCE</scope>
    <source>
        <tissue evidence="1">Leaves</tissue>
    </source>
</reference>
<organism evidence="1">
    <name type="scientific">Medicago truncatula</name>
    <name type="common">Barrel medic</name>
    <name type="synonym">Medicago tribuloides</name>
    <dbReference type="NCBI Taxonomy" id="3880"/>
    <lineage>
        <taxon>Eukaryota</taxon>
        <taxon>Viridiplantae</taxon>
        <taxon>Streptophyta</taxon>
        <taxon>Embryophyta</taxon>
        <taxon>Tracheophyta</taxon>
        <taxon>Spermatophyta</taxon>
        <taxon>Magnoliopsida</taxon>
        <taxon>eudicotyledons</taxon>
        <taxon>Gunneridae</taxon>
        <taxon>Pentapetalae</taxon>
        <taxon>rosids</taxon>
        <taxon>fabids</taxon>
        <taxon>Fabales</taxon>
        <taxon>Fabaceae</taxon>
        <taxon>Papilionoideae</taxon>
        <taxon>50 kb inversion clade</taxon>
        <taxon>NPAAA clade</taxon>
        <taxon>Hologalegina</taxon>
        <taxon>IRL clade</taxon>
        <taxon>Trifolieae</taxon>
        <taxon>Medicago</taxon>
    </lineage>
</organism>
<sequence>MSCKIFGIAIKSLKESDMVVTQPSNNFGRYSFSKIEFENSNTTILKSKNNNFKMFPTAMSIEEITY</sequence>
<dbReference type="Proteomes" id="UP000265566">
    <property type="component" value="Chromosome 6"/>
</dbReference>